<keyword evidence="3" id="KW-0378">Hydrolase</keyword>
<dbReference type="Pfam" id="PF07969">
    <property type="entry name" value="Amidohydro_3"/>
    <property type="match status" value="1"/>
</dbReference>
<evidence type="ECO:0000259" key="2">
    <source>
        <dbReference type="Pfam" id="PF07969"/>
    </source>
</evidence>
<dbReference type="KEGG" id="lum:CNR27_00935"/>
<accession>A0A290XAJ5</accession>
<dbReference type="Proteomes" id="UP000218968">
    <property type="component" value="Chromosome"/>
</dbReference>
<dbReference type="InterPro" id="IPR051781">
    <property type="entry name" value="Metallo-dep_Hydrolase"/>
</dbReference>
<name>A0A290XAJ5_9GAMM</name>
<dbReference type="InterPro" id="IPR013108">
    <property type="entry name" value="Amidohydro_3"/>
</dbReference>
<sequence length="435" mass="45332">MSRQASNRRGARALSRLLVAGALLAATLPAAAQSVLIRGATVHTAGAQGSLQNTDVLVRDGRIAAIGTGLSAGDAPVVEAMGRPLTPTLFGGVTGIGIEEVSGERGTRDDRLSLGEAKDMAVRPEFDVTLAFNPDSIVIPVARVEGIGFTLISAGSASSIIGGQGAMMRLDGSVDPAGPKVLYLALGADGMDQSGASRAAQWMLLDQLIDEARGRLPADSHVAALTPAGKRALAPYLDGRGTIVVGVNRAADIRQLLRWSKRHGLRIAIRGGAEGWRVAPELAAANVPVFVDPLVNLPSNFDQIGATIENAARLQAAGVRVGFAQAADASHNARKLRQLAGNAVAHGLPWEAGLAGLTRVPAETFGVGESIGTIAVGRTADLVLWSGDPLDVTSSAVQVWFDGRAIEMRSRQTELRDRYLQPQAEGGLPRAYRAR</sequence>
<organism evidence="3 4">
    <name type="scientific">Luteimonas chenhongjianii</name>
    <dbReference type="NCBI Taxonomy" id="2006110"/>
    <lineage>
        <taxon>Bacteria</taxon>
        <taxon>Pseudomonadati</taxon>
        <taxon>Pseudomonadota</taxon>
        <taxon>Gammaproteobacteria</taxon>
        <taxon>Lysobacterales</taxon>
        <taxon>Lysobacteraceae</taxon>
        <taxon>Luteimonas</taxon>
    </lineage>
</organism>
<dbReference type="InterPro" id="IPR032466">
    <property type="entry name" value="Metal_Hydrolase"/>
</dbReference>
<proteinExistence type="predicted"/>
<dbReference type="InterPro" id="IPR011059">
    <property type="entry name" value="Metal-dep_hydrolase_composite"/>
</dbReference>
<feature type="chain" id="PRO_5012968096" evidence="1">
    <location>
        <begin position="33"/>
        <end position="435"/>
    </location>
</feature>
<dbReference type="OrthoDB" id="9802793at2"/>
<dbReference type="PANTHER" id="PTHR43135">
    <property type="entry name" value="ALPHA-D-RIBOSE 1-METHYLPHOSPHONATE 5-TRIPHOSPHATE DIPHOSPHATASE"/>
    <property type="match status" value="1"/>
</dbReference>
<dbReference type="GO" id="GO:0016810">
    <property type="term" value="F:hydrolase activity, acting on carbon-nitrogen (but not peptide) bonds"/>
    <property type="evidence" value="ECO:0007669"/>
    <property type="project" value="InterPro"/>
</dbReference>
<dbReference type="EMBL" id="CP023406">
    <property type="protein sequence ID" value="ATD66194.1"/>
    <property type="molecule type" value="Genomic_DNA"/>
</dbReference>
<dbReference type="RefSeq" id="WP_096296524.1">
    <property type="nucleotide sequence ID" value="NZ_CP023406.1"/>
</dbReference>
<dbReference type="AlphaFoldDB" id="A0A290XAJ5"/>
<keyword evidence="1" id="KW-0732">Signal</keyword>
<dbReference type="SUPFAM" id="SSF51556">
    <property type="entry name" value="Metallo-dependent hydrolases"/>
    <property type="match status" value="1"/>
</dbReference>
<reference evidence="4" key="1">
    <citation type="submission" date="2017-09" db="EMBL/GenBank/DDBJ databases">
        <title>Luteimonas liuhanmingii sp.nov., isolated from the intestinal contents of Tibetan Plateau Pika in Yushu, Qinghai Province, China.</title>
        <authorList>
            <person name="Gui Z."/>
        </authorList>
    </citation>
    <scope>NUCLEOTIDE SEQUENCE [LARGE SCALE GENOMIC DNA]</scope>
    <source>
        <strain evidence="4">100111</strain>
    </source>
</reference>
<evidence type="ECO:0000313" key="4">
    <source>
        <dbReference type="Proteomes" id="UP000218968"/>
    </source>
</evidence>
<dbReference type="PANTHER" id="PTHR43135:SF3">
    <property type="entry name" value="ALPHA-D-RIBOSE 1-METHYLPHOSPHONATE 5-TRIPHOSPHATE DIPHOSPHATASE"/>
    <property type="match status" value="1"/>
</dbReference>
<keyword evidence="4" id="KW-1185">Reference proteome</keyword>
<dbReference type="Gene3D" id="2.30.40.10">
    <property type="entry name" value="Urease, subunit C, domain 1"/>
    <property type="match status" value="1"/>
</dbReference>
<dbReference type="SUPFAM" id="SSF51338">
    <property type="entry name" value="Composite domain of metallo-dependent hydrolases"/>
    <property type="match status" value="1"/>
</dbReference>
<feature type="signal peptide" evidence="1">
    <location>
        <begin position="1"/>
        <end position="32"/>
    </location>
</feature>
<gene>
    <name evidence="3" type="ORF">CNR27_00935</name>
</gene>
<protein>
    <submittedName>
        <fullName evidence="3">Amidohydrolase</fullName>
    </submittedName>
</protein>
<dbReference type="Gene3D" id="3.20.20.140">
    <property type="entry name" value="Metal-dependent hydrolases"/>
    <property type="match status" value="1"/>
</dbReference>
<evidence type="ECO:0000313" key="3">
    <source>
        <dbReference type="EMBL" id="ATD66194.1"/>
    </source>
</evidence>
<feature type="domain" description="Amidohydrolase 3" evidence="2">
    <location>
        <begin position="345"/>
        <end position="404"/>
    </location>
</feature>
<evidence type="ECO:0000256" key="1">
    <source>
        <dbReference type="SAM" id="SignalP"/>
    </source>
</evidence>